<dbReference type="AlphaFoldDB" id="L2G155"/>
<keyword evidence="3" id="KW-1185">Reference proteome</keyword>
<name>L2G155_COLFN</name>
<accession>L2G155</accession>
<organism evidence="1">
    <name type="scientific">Colletotrichum fructicola (strain Nara gc5)</name>
    <name type="common">Anthracnose fungus</name>
    <name type="synonym">Colletotrichum gloeosporioides (strain Nara gc5)</name>
    <dbReference type="NCBI Taxonomy" id="1213859"/>
    <lineage>
        <taxon>Eukaryota</taxon>
        <taxon>Fungi</taxon>
        <taxon>Dikarya</taxon>
        <taxon>Ascomycota</taxon>
        <taxon>Pezizomycotina</taxon>
        <taxon>Sordariomycetes</taxon>
        <taxon>Hypocreomycetidae</taxon>
        <taxon>Glomerellales</taxon>
        <taxon>Glomerellaceae</taxon>
        <taxon>Colletotrichum</taxon>
        <taxon>Colletotrichum gloeosporioides species complex</taxon>
    </lineage>
</organism>
<protein>
    <submittedName>
        <fullName evidence="1">Uncharacterized protein</fullName>
    </submittedName>
</protein>
<dbReference type="Proteomes" id="UP000011096">
    <property type="component" value="Unassembled WGS sequence"/>
</dbReference>
<proteinExistence type="predicted"/>
<gene>
    <name evidence="1" type="ORF">CGGC5_861</name>
    <name evidence="2" type="ORF">CGGC5_v005898</name>
</gene>
<reference evidence="1" key="1">
    <citation type="submission" date="2012-08" db="EMBL/GenBank/DDBJ databases">
        <title>Genome analysis of Colletotrichum orbiculare and Colletotrichum fructicola.</title>
        <authorList>
            <person name="Gan P.H.P."/>
            <person name="Ikeda K."/>
            <person name="Irieda H."/>
            <person name="Narusaka M."/>
            <person name="O'Connell R.J."/>
            <person name="Narusaka Y."/>
            <person name="Takano Y."/>
            <person name="Kubo Y."/>
            <person name="Shirasu K."/>
        </authorList>
    </citation>
    <scope>NUCLEOTIDE SEQUENCE</scope>
    <source>
        <strain evidence="1">Nara gc5</strain>
    </source>
</reference>
<dbReference type="HOGENOM" id="CLU_1825148_0_0_1"/>
<evidence type="ECO:0000313" key="2">
    <source>
        <dbReference type="EMBL" id="KAF4486930.1"/>
    </source>
</evidence>
<reference evidence="2 3" key="2">
    <citation type="submission" date="2012-08" db="EMBL/GenBank/DDBJ databases">
        <authorList>
            <person name="Gan P.H.P."/>
            <person name="Ikeda K."/>
            <person name="Irieda H."/>
            <person name="Narusaka M."/>
            <person name="O'Connell R.J."/>
            <person name="Narusaka Y."/>
            <person name="Takano Y."/>
            <person name="Kubo Y."/>
            <person name="Shirasu K."/>
        </authorList>
    </citation>
    <scope>NUCLEOTIDE SEQUENCE [LARGE SCALE GENOMIC DNA]</scope>
    <source>
        <strain evidence="2 3">Nara gc5</strain>
    </source>
</reference>
<evidence type="ECO:0000313" key="3">
    <source>
        <dbReference type="Proteomes" id="UP000011096"/>
    </source>
</evidence>
<sequence>MNPTHATHDVVYSKPGLQPLAGEFSQGLEFDSTYVAEGGTELRLYRWKEEHYHLTKRYMEFYDATDLKSILGTTSPENGALCHRIKSKLKGSGLLSPSNSTMYHPQLFELRSGTHWIASDRMAVIFLFGMGSNKEESAAYC</sequence>
<dbReference type="EMBL" id="ANPB02000003">
    <property type="protein sequence ID" value="KAF4486930.1"/>
    <property type="molecule type" value="Genomic_DNA"/>
</dbReference>
<evidence type="ECO:0000313" key="1">
    <source>
        <dbReference type="EMBL" id="ELA31748.1"/>
    </source>
</evidence>
<reference evidence="2 3" key="3">
    <citation type="submission" date="2020-04" db="EMBL/GenBank/DDBJ databases">
        <title>Genome sequencing and assembly of multiple isolates from the Colletotrichum gloeosporioides species complex.</title>
        <authorList>
            <person name="Gan P."/>
            <person name="Shirasu K."/>
        </authorList>
    </citation>
    <scope>NUCLEOTIDE SEQUENCE [LARGE SCALE GENOMIC DNA]</scope>
    <source>
        <strain evidence="2 3">Nara gc5</strain>
    </source>
</reference>
<dbReference type="InParanoid" id="L2G155"/>
<dbReference type="EMBL" id="KB020736">
    <property type="protein sequence ID" value="ELA31748.1"/>
    <property type="molecule type" value="Genomic_DNA"/>
</dbReference>